<dbReference type="InterPro" id="IPR038296">
    <property type="entry name" value="ParD_sf"/>
</dbReference>
<evidence type="ECO:0000313" key="1">
    <source>
        <dbReference type="EMBL" id="ONH81219.1"/>
    </source>
</evidence>
<name>A0A1S8CZT0_9PROT</name>
<dbReference type="EMBL" id="LLWF02000157">
    <property type="protein sequence ID" value="ONH81219.1"/>
    <property type="molecule type" value="Genomic_DNA"/>
</dbReference>
<dbReference type="Proteomes" id="UP000054844">
    <property type="component" value="Unassembled WGS sequence"/>
</dbReference>
<gene>
    <name evidence="1" type="ORF">APZ41_021060</name>
</gene>
<dbReference type="STRING" id="207340.APZ41_021060"/>
<comment type="caution">
    <text evidence="1">The sequence shown here is derived from an EMBL/GenBank/DDBJ whole genome shotgun (WGS) entry which is preliminary data.</text>
</comment>
<accession>A0A1S8CZT0</accession>
<dbReference type="InterPro" id="IPR022789">
    <property type="entry name" value="ParD"/>
</dbReference>
<dbReference type="RefSeq" id="WP_058390089.1">
    <property type="nucleotide sequence ID" value="NZ_CP147883.1"/>
</dbReference>
<organism evidence="1 2">
    <name type="scientific">Roseomonas mucosa</name>
    <dbReference type="NCBI Taxonomy" id="207340"/>
    <lineage>
        <taxon>Bacteria</taxon>
        <taxon>Pseudomonadati</taxon>
        <taxon>Pseudomonadota</taxon>
        <taxon>Alphaproteobacteria</taxon>
        <taxon>Acetobacterales</taxon>
        <taxon>Roseomonadaceae</taxon>
        <taxon>Roseomonas</taxon>
    </lineage>
</organism>
<dbReference type="Pfam" id="PF03693">
    <property type="entry name" value="ParD_antitoxin"/>
    <property type="match status" value="1"/>
</dbReference>
<keyword evidence="2" id="KW-1185">Reference proteome</keyword>
<reference evidence="1" key="1">
    <citation type="submission" date="2016-12" db="EMBL/GenBank/DDBJ databases">
        <title>Draft genome sequence of Roseomonas mucosa strain AU37, isolated from a peripheral intravenous catheter.</title>
        <authorList>
            <person name="Choudhury M.A."/>
            <person name="Sidjabat H.E."/>
            <person name="Wailan A.M."/>
            <person name="Zhang L."/>
            <person name="Marsh N.M."/>
            <person name="Rickard C.M."/>
            <person name="Davies M."/>
            <person name="Mcmillan D.J."/>
        </authorList>
    </citation>
    <scope>NUCLEOTIDE SEQUENCE [LARGE SCALE GENOMIC DNA]</scope>
    <source>
        <strain evidence="1">AU37</strain>
    </source>
</reference>
<dbReference type="Gene3D" id="6.10.10.120">
    <property type="entry name" value="Antitoxin ParD1-like"/>
    <property type="match status" value="1"/>
</dbReference>
<dbReference type="AlphaFoldDB" id="A0A1S8CZT0"/>
<evidence type="ECO:0000313" key="2">
    <source>
        <dbReference type="Proteomes" id="UP000054844"/>
    </source>
</evidence>
<sequence>MATVTLTPEQERFAAEAVARGQFRDLDEVIRAGLDLLRQAEAERAAFIASLEAAQAESERDGFLDAGEVHLELNAMIEEMVRARR</sequence>
<proteinExistence type="predicted"/>
<protein>
    <recommendedName>
        <fullName evidence="3">Type II toxin-antitoxin system ParD family antitoxin</fullName>
    </recommendedName>
</protein>
<evidence type="ECO:0008006" key="3">
    <source>
        <dbReference type="Google" id="ProtNLM"/>
    </source>
</evidence>